<evidence type="ECO:0000313" key="1">
    <source>
        <dbReference type="Proteomes" id="UP000046392"/>
    </source>
</evidence>
<reference evidence="2" key="1">
    <citation type="submission" date="2016-03" db="UniProtKB">
        <authorList>
            <consortium name="WormBaseParasite"/>
        </authorList>
    </citation>
    <scope>IDENTIFICATION</scope>
</reference>
<accession>A0A0N5BEN8</accession>
<dbReference type="AlphaFoldDB" id="A0A0N5BEN8"/>
<evidence type="ECO:0000313" key="2">
    <source>
        <dbReference type="WBParaSite" id="SPAL_0000446300.1"/>
    </source>
</evidence>
<name>A0A0N5BEN8_STREA</name>
<organism evidence="1 2">
    <name type="scientific">Strongyloides papillosus</name>
    <name type="common">Intestinal threadworm</name>
    <dbReference type="NCBI Taxonomy" id="174720"/>
    <lineage>
        <taxon>Eukaryota</taxon>
        <taxon>Metazoa</taxon>
        <taxon>Ecdysozoa</taxon>
        <taxon>Nematoda</taxon>
        <taxon>Chromadorea</taxon>
        <taxon>Rhabditida</taxon>
        <taxon>Tylenchina</taxon>
        <taxon>Panagrolaimomorpha</taxon>
        <taxon>Strongyloidoidea</taxon>
        <taxon>Strongyloididae</taxon>
        <taxon>Strongyloides</taxon>
    </lineage>
</organism>
<protein>
    <submittedName>
        <fullName evidence="2">SCP domain-containing protein</fullName>
    </submittedName>
</protein>
<proteinExistence type="predicted"/>
<sequence length="93" mass="10720">MHRGEVHALLEKHEMQGVPHRGIEVNKAAEFLWWNSVPAGRGMLSHFPALKGVAYSNCHFLKKVSIPRQVKILMCFSKDCKCDFRTIMGQRRK</sequence>
<keyword evidence="1" id="KW-1185">Reference proteome</keyword>
<dbReference type="Proteomes" id="UP000046392">
    <property type="component" value="Unplaced"/>
</dbReference>
<dbReference type="WBParaSite" id="SPAL_0000446300.1">
    <property type="protein sequence ID" value="SPAL_0000446300.1"/>
    <property type="gene ID" value="SPAL_0000446300"/>
</dbReference>